<dbReference type="OrthoDB" id="16906at2759"/>
<feature type="binding site" evidence="16">
    <location>
        <position position="192"/>
    </location>
    <ligand>
        <name>Fe cation</name>
        <dbReference type="ChEBI" id="CHEBI:24875"/>
        <label>1</label>
    </ligand>
</feature>
<dbReference type="GO" id="GO:0010230">
    <property type="term" value="P:alternative respiration"/>
    <property type="evidence" value="ECO:0007669"/>
    <property type="project" value="TreeGrafter"/>
</dbReference>
<gene>
    <name evidence="18" type="ORF">PTSG_04585</name>
</gene>
<keyword evidence="11" id="KW-0560">Oxidoreductase</keyword>
<dbReference type="PANTHER" id="PTHR31803">
    <property type="entry name" value="ALTERNATIVE OXIDASE"/>
    <property type="match status" value="1"/>
</dbReference>
<dbReference type="EMBL" id="GL832964">
    <property type="protein sequence ID" value="EGD72857.1"/>
    <property type="molecule type" value="Genomic_DNA"/>
</dbReference>
<comment type="subcellular location">
    <subcellularLocation>
        <location evidence="1">Mitochondrion inner membrane</location>
    </subcellularLocation>
</comment>
<dbReference type="GeneID" id="16075263"/>
<feature type="binding site" evidence="16">
    <location>
        <position position="294"/>
    </location>
    <ligand>
        <name>Fe cation</name>
        <dbReference type="ChEBI" id="CHEBI:24875"/>
        <label>1</label>
    </ligand>
</feature>
<evidence type="ECO:0000256" key="8">
    <source>
        <dbReference type="ARBA" id="ARBA00022946"/>
    </source>
</evidence>
<dbReference type="RefSeq" id="XP_004994680.1">
    <property type="nucleotide sequence ID" value="XM_004994623.1"/>
</dbReference>
<evidence type="ECO:0000256" key="10">
    <source>
        <dbReference type="ARBA" id="ARBA00022989"/>
    </source>
</evidence>
<keyword evidence="4" id="KW-0679">Respiratory chain</keyword>
<feature type="binding site" evidence="16">
    <location>
        <position position="189"/>
    </location>
    <ligand>
        <name>Fe cation</name>
        <dbReference type="ChEBI" id="CHEBI:24875"/>
        <label>2</label>
    </ligand>
</feature>
<evidence type="ECO:0000256" key="7">
    <source>
        <dbReference type="ARBA" id="ARBA00022792"/>
    </source>
</evidence>
<name>F2U7V2_SALR5</name>
<feature type="binding site" evidence="16">
    <location>
        <position position="240"/>
    </location>
    <ligand>
        <name>Fe cation</name>
        <dbReference type="ChEBI" id="CHEBI:24875"/>
        <label>2</label>
    </ligand>
</feature>
<dbReference type="InParanoid" id="F2U7V2"/>
<dbReference type="InterPro" id="IPR038659">
    <property type="entry name" value="AOX_sf"/>
</dbReference>
<reference evidence="18" key="1">
    <citation type="submission" date="2009-08" db="EMBL/GenBank/DDBJ databases">
        <title>Annotation of Salpingoeca rosetta.</title>
        <authorList>
            <consortium name="The Broad Institute Genome Sequencing Platform"/>
            <person name="Russ C."/>
            <person name="Cuomo C."/>
            <person name="Burger G."/>
            <person name="Gray M.W."/>
            <person name="Holland P.W.H."/>
            <person name="King N."/>
            <person name="Lang F.B.F."/>
            <person name="Roger A.J."/>
            <person name="Ruiz-Trillo I."/>
            <person name="Young S.K."/>
            <person name="Zeng Q."/>
            <person name="Gargeya S."/>
            <person name="Alvarado L."/>
            <person name="Berlin A."/>
            <person name="Chapman S.B."/>
            <person name="Chen Z."/>
            <person name="Freedman E."/>
            <person name="Gellesch M."/>
            <person name="Goldberg J."/>
            <person name="Griggs A."/>
            <person name="Gujja S."/>
            <person name="Heilman E."/>
            <person name="Heiman D."/>
            <person name="Howarth C."/>
            <person name="Mehta T."/>
            <person name="Neiman D."/>
            <person name="Pearson M."/>
            <person name="Roberts A."/>
            <person name="Saif S."/>
            <person name="Shea T."/>
            <person name="Shenoy N."/>
            <person name="Sisk P."/>
            <person name="Stolte C."/>
            <person name="Sykes S."/>
            <person name="White J."/>
            <person name="Yandava C."/>
            <person name="Haas B."/>
            <person name="Nusbaum C."/>
            <person name="Birren B."/>
        </authorList>
    </citation>
    <scope>NUCLEOTIDE SEQUENCE [LARGE SCALE GENOMIC DNA]</scope>
    <source>
        <strain evidence="18">ATCC 50818</strain>
    </source>
</reference>
<evidence type="ECO:0000256" key="13">
    <source>
        <dbReference type="ARBA" id="ARBA00023128"/>
    </source>
</evidence>
<dbReference type="PANTHER" id="PTHR31803:SF3">
    <property type="entry name" value="ALTERNATIVE OXIDASE"/>
    <property type="match status" value="1"/>
</dbReference>
<protein>
    <submittedName>
        <fullName evidence="18">Alternative oxidase</fullName>
    </submittedName>
</protein>
<evidence type="ECO:0000256" key="16">
    <source>
        <dbReference type="PIRSR" id="PIRSR005229-1"/>
    </source>
</evidence>
<keyword evidence="19" id="KW-1185">Reference proteome</keyword>
<evidence type="ECO:0000256" key="9">
    <source>
        <dbReference type="ARBA" id="ARBA00022982"/>
    </source>
</evidence>
<evidence type="ECO:0000256" key="15">
    <source>
        <dbReference type="ARBA" id="ARBA00025285"/>
    </source>
</evidence>
<dbReference type="GO" id="GO:0046872">
    <property type="term" value="F:metal ion binding"/>
    <property type="evidence" value="ECO:0007669"/>
    <property type="project" value="UniProtKB-KW"/>
</dbReference>
<feature type="binding site" evidence="16">
    <location>
        <position position="294"/>
    </location>
    <ligand>
        <name>Fe cation</name>
        <dbReference type="ChEBI" id="CHEBI:24875"/>
        <label>2</label>
    </ligand>
</feature>
<keyword evidence="6 16" id="KW-0479">Metal-binding</keyword>
<feature type="binding site" evidence="16">
    <location>
        <position position="297"/>
    </location>
    <ligand>
        <name>Fe cation</name>
        <dbReference type="ChEBI" id="CHEBI:24875"/>
        <label>2</label>
    </ligand>
</feature>
<keyword evidence="3" id="KW-0813">Transport</keyword>
<keyword evidence="9" id="KW-0249">Electron transport</keyword>
<dbReference type="Pfam" id="PF01786">
    <property type="entry name" value="AOX"/>
    <property type="match status" value="1"/>
</dbReference>
<accession>F2U7V2</accession>
<evidence type="ECO:0000313" key="18">
    <source>
        <dbReference type="EMBL" id="EGD72857.1"/>
    </source>
</evidence>
<keyword evidence="13" id="KW-0496">Mitochondrion</keyword>
<proteinExistence type="inferred from homology"/>
<dbReference type="PIRSF" id="PIRSF005229">
    <property type="entry name" value="AOX"/>
    <property type="match status" value="1"/>
</dbReference>
<dbReference type="CDD" id="cd01053">
    <property type="entry name" value="AOX"/>
    <property type="match status" value="1"/>
</dbReference>
<dbReference type="OMA" id="VHTYTRA"/>
<dbReference type="Proteomes" id="UP000007799">
    <property type="component" value="Unassembled WGS sequence"/>
</dbReference>
<feature type="binding site" evidence="16">
    <location>
        <position position="189"/>
    </location>
    <ligand>
        <name>Fe cation</name>
        <dbReference type="ChEBI" id="CHEBI:24875"/>
        <label>1</label>
    </ligand>
</feature>
<evidence type="ECO:0000256" key="3">
    <source>
        <dbReference type="ARBA" id="ARBA00022448"/>
    </source>
</evidence>
<comment type="cofactor">
    <cofactor evidence="16">
        <name>Fe cation</name>
        <dbReference type="ChEBI" id="CHEBI:24875"/>
    </cofactor>
    <text evidence="16">Binds 2 iron ions per subunit.</text>
</comment>
<keyword evidence="14 17" id="KW-0472">Membrane</keyword>
<dbReference type="FunFam" id="1.20.1260.140:FF:000002">
    <property type="entry name" value="Alternative oxidase"/>
    <property type="match status" value="1"/>
</dbReference>
<keyword evidence="7" id="KW-0999">Mitochondrion inner membrane</keyword>
<evidence type="ECO:0000256" key="2">
    <source>
        <dbReference type="ARBA" id="ARBA00008388"/>
    </source>
</evidence>
<comment type="similarity">
    <text evidence="2">Belongs to the alternative oxidase family.</text>
</comment>
<dbReference type="KEGG" id="sre:PTSG_04585"/>
<dbReference type="GO" id="GO:0009916">
    <property type="term" value="F:alternative oxidase activity"/>
    <property type="evidence" value="ECO:0007669"/>
    <property type="project" value="InterPro"/>
</dbReference>
<organism evidence="19">
    <name type="scientific">Salpingoeca rosetta (strain ATCC 50818 / BSB-021)</name>
    <dbReference type="NCBI Taxonomy" id="946362"/>
    <lineage>
        <taxon>Eukaryota</taxon>
        <taxon>Choanoflagellata</taxon>
        <taxon>Craspedida</taxon>
        <taxon>Salpingoecidae</taxon>
        <taxon>Salpingoeca</taxon>
    </lineage>
</organism>
<dbReference type="InterPro" id="IPR002680">
    <property type="entry name" value="AOX"/>
</dbReference>
<evidence type="ECO:0000256" key="11">
    <source>
        <dbReference type="ARBA" id="ARBA00023002"/>
    </source>
</evidence>
<evidence type="ECO:0000256" key="12">
    <source>
        <dbReference type="ARBA" id="ARBA00023004"/>
    </source>
</evidence>
<evidence type="ECO:0000256" key="5">
    <source>
        <dbReference type="ARBA" id="ARBA00022692"/>
    </source>
</evidence>
<keyword evidence="8" id="KW-0809">Transit peptide</keyword>
<keyword evidence="10 17" id="KW-1133">Transmembrane helix</keyword>
<dbReference type="GO" id="GO:0005743">
    <property type="term" value="C:mitochondrial inner membrane"/>
    <property type="evidence" value="ECO:0007669"/>
    <property type="project" value="UniProtKB-SubCell"/>
</dbReference>
<keyword evidence="5 17" id="KW-0812">Transmembrane</keyword>
<feature type="transmembrane region" description="Helical" evidence="17">
    <location>
        <begin position="204"/>
        <end position="227"/>
    </location>
</feature>
<dbReference type="STRING" id="946362.F2U7V2"/>
<evidence type="ECO:0000256" key="6">
    <source>
        <dbReference type="ARBA" id="ARBA00022723"/>
    </source>
</evidence>
<comment type="function">
    <text evidence="15">Catalyzes cyanide-resistant oxygen consumption. May increase respiration when the cytochrome respiratory pathway is restricted, or in response to low temperatures.</text>
</comment>
<dbReference type="AlphaFoldDB" id="F2U7V2"/>
<evidence type="ECO:0000256" key="17">
    <source>
        <dbReference type="SAM" id="Phobius"/>
    </source>
</evidence>
<evidence type="ECO:0000256" key="14">
    <source>
        <dbReference type="ARBA" id="ARBA00023136"/>
    </source>
</evidence>
<dbReference type="eggNOG" id="ENOG502QSB5">
    <property type="taxonomic scope" value="Eukaryota"/>
</dbReference>
<evidence type="ECO:0000313" key="19">
    <source>
        <dbReference type="Proteomes" id="UP000007799"/>
    </source>
</evidence>
<evidence type="ECO:0000256" key="4">
    <source>
        <dbReference type="ARBA" id="ARBA00022660"/>
    </source>
</evidence>
<dbReference type="Gene3D" id="1.20.1260.140">
    <property type="entry name" value="Alternative oxidase"/>
    <property type="match status" value="1"/>
</dbReference>
<evidence type="ECO:0000256" key="1">
    <source>
        <dbReference type="ARBA" id="ARBA00004273"/>
    </source>
</evidence>
<sequence length="319" mass="36442">MTVLLRASRSLLLQQVLLRRPCVRVVTASNALAATSQVRGVHTSKDNEQLEGKVHDVSVQHFRRSNNPHPLFSKVDDHGNPVWVNPVDNKVWSEEEVKDVKVTHIDPKDRHDRVAYYLIRMIRRGFDIFSGYAFGPINEHKFLRRVIFLETVAGIPGMVAGSLRHLKSLRLMKRDHGWIHTLLEEAENERMHLLTFMQLREPGLLFRGMVLAAQGVFWNLYFLGYLASPRTCHRFVGYLEEEAVKTYTDAIKALDDGLMPTWTNKPAPDIAKTYWGLADDALMRDVLLAVRADEANHRDVNHTLSTLKTTDVNPYVSGK</sequence>
<feature type="binding site" evidence="16">
    <location>
        <position position="150"/>
    </location>
    <ligand>
        <name>Fe cation</name>
        <dbReference type="ChEBI" id="CHEBI:24875"/>
        <label>1</label>
    </ligand>
</feature>
<keyword evidence="12 16" id="KW-0408">Iron</keyword>